<dbReference type="CDD" id="cd13128">
    <property type="entry name" value="MATE_Wzx_like"/>
    <property type="match status" value="1"/>
</dbReference>
<dbReference type="AlphaFoldDB" id="A0A9D7FGN7"/>
<evidence type="ECO:0000256" key="6">
    <source>
        <dbReference type="SAM" id="Phobius"/>
    </source>
</evidence>
<keyword evidence="4 6" id="KW-1133">Transmembrane helix</keyword>
<dbReference type="InterPro" id="IPR002797">
    <property type="entry name" value="Polysacc_synth"/>
</dbReference>
<evidence type="ECO:0000256" key="3">
    <source>
        <dbReference type="ARBA" id="ARBA00022692"/>
    </source>
</evidence>
<dbReference type="PANTHER" id="PTHR30250:SF27">
    <property type="entry name" value="POLYSACCHARIDE BIOSYNTHESIS PROTEIN"/>
    <property type="match status" value="1"/>
</dbReference>
<keyword evidence="5 6" id="KW-0472">Membrane</keyword>
<gene>
    <name evidence="7" type="ORF">IPJ48_16040</name>
</gene>
<comment type="subcellular location">
    <subcellularLocation>
        <location evidence="1">Cell membrane</location>
        <topology evidence="1">Multi-pass membrane protein</topology>
    </subcellularLocation>
</comment>
<evidence type="ECO:0000256" key="1">
    <source>
        <dbReference type="ARBA" id="ARBA00004651"/>
    </source>
</evidence>
<feature type="transmembrane region" description="Helical" evidence="6">
    <location>
        <begin position="58"/>
        <end position="84"/>
    </location>
</feature>
<feature type="transmembrane region" description="Helical" evidence="6">
    <location>
        <begin position="442"/>
        <end position="466"/>
    </location>
</feature>
<comment type="caution">
    <text evidence="7">The sequence shown here is derived from an EMBL/GenBank/DDBJ whole genome shotgun (WGS) entry which is preliminary data.</text>
</comment>
<organism evidence="7 8">
    <name type="scientific">Candidatus Propionivibrio dominans</name>
    <dbReference type="NCBI Taxonomy" id="2954373"/>
    <lineage>
        <taxon>Bacteria</taxon>
        <taxon>Pseudomonadati</taxon>
        <taxon>Pseudomonadota</taxon>
        <taxon>Betaproteobacteria</taxon>
        <taxon>Rhodocyclales</taxon>
        <taxon>Rhodocyclaceae</taxon>
        <taxon>Propionivibrio</taxon>
    </lineage>
</organism>
<keyword evidence="3 6" id="KW-0812">Transmembrane</keyword>
<name>A0A9D7FGN7_9RHOO</name>
<evidence type="ECO:0000256" key="4">
    <source>
        <dbReference type="ARBA" id="ARBA00022989"/>
    </source>
</evidence>
<feature type="transmembrane region" description="Helical" evidence="6">
    <location>
        <begin position="355"/>
        <end position="376"/>
    </location>
</feature>
<feature type="transmembrane region" description="Helical" evidence="6">
    <location>
        <begin position="96"/>
        <end position="122"/>
    </location>
</feature>
<feature type="transmembrane region" description="Helical" evidence="6">
    <location>
        <begin position="197"/>
        <end position="218"/>
    </location>
</feature>
<reference evidence="7" key="1">
    <citation type="submission" date="2020-10" db="EMBL/GenBank/DDBJ databases">
        <title>Connecting structure to function with the recovery of over 1000 high-quality activated sludge metagenome-assembled genomes encoding full-length rRNA genes using long-read sequencing.</title>
        <authorList>
            <person name="Singleton C.M."/>
            <person name="Petriglieri F."/>
            <person name="Kristensen J.M."/>
            <person name="Kirkegaard R.H."/>
            <person name="Michaelsen T.Y."/>
            <person name="Andersen M.H."/>
            <person name="Karst S.M."/>
            <person name="Dueholm M.S."/>
            <person name="Nielsen P.H."/>
            <person name="Albertsen M."/>
        </authorList>
    </citation>
    <scope>NUCLEOTIDE SEQUENCE</scope>
    <source>
        <strain evidence="7">EsbW_18-Q3-R4-48_MAXAC.044</strain>
    </source>
</reference>
<feature type="transmembrane region" description="Helical" evidence="6">
    <location>
        <begin position="171"/>
        <end position="191"/>
    </location>
</feature>
<dbReference type="EMBL" id="JADJNC010000031">
    <property type="protein sequence ID" value="MBK7424461.1"/>
    <property type="molecule type" value="Genomic_DNA"/>
</dbReference>
<sequence>MSSVKNSQTNSEDHQPGNPAGVFRRAHITLLGSAIGGALAIVNEILCARFLGVNTYGLYALALILARIFEIVSIMGIPVGALHYVSIYRARNQSRYVLGTILASCFPPLLAGLVFTTILWLFAPTLAADVFDNAKAGPFMQAMALAIPFMALSEVLGSITRGFGHAAYYVLVRNLVPPFVFLGLLLLIASLRSDPLWVSRAFGAAYLIAALTGVACVVKVSGRKLLRERPVFRFRELYAYSFPVLLNNMLYLVVACTSILLLGMLQNDKEVGIFRACMQIVMPFDMVVMAINAAVGHIYPVLESRHRRKELADLVATVTRWMSMLAMGLLLIVALNRHDLLSIMGPDFVGGANTLLLLALGQAIQGSTGSAGFLLVMSGRQKFETVNAVIAALACVILNLLLIPGYGSVGAAIATILSCLLFSVLRVTQVKRQMGIQIVRRSFLLIVALAGLTALMILLLSAYLPIGEGRGVMVMVIRMGLIATLYAALYWFIGLDHEGRQVVKNLARTYFTRQKLPSS</sequence>
<evidence type="ECO:0000313" key="8">
    <source>
        <dbReference type="Proteomes" id="UP000886602"/>
    </source>
</evidence>
<evidence type="ECO:0000256" key="2">
    <source>
        <dbReference type="ARBA" id="ARBA00022475"/>
    </source>
</evidence>
<feature type="transmembrane region" description="Helical" evidence="6">
    <location>
        <begin position="472"/>
        <end position="493"/>
    </location>
</feature>
<dbReference type="GO" id="GO:0005886">
    <property type="term" value="C:plasma membrane"/>
    <property type="evidence" value="ECO:0007669"/>
    <property type="project" value="UniProtKB-SubCell"/>
</dbReference>
<feature type="transmembrane region" description="Helical" evidence="6">
    <location>
        <begin position="28"/>
        <end position="52"/>
    </location>
</feature>
<evidence type="ECO:0000313" key="7">
    <source>
        <dbReference type="EMBL" id="MBK7424461.1"/>
    </source>
</evidence>
<feature type="transmembrane region" description="Helical" evidence="6">
    <location>
        <begin position="314"/>
        <end position="335"/>
    </location>
</feature>
<feature type="transmembrane region" description="Helical" evidence="6">
    <location>
        <begin position="409"/>
        <end position="430"/>
    </location>
</feature>
<protein>
    <submittedName>
        <fullName evidence="7">Flippase</fullName>
    </submittedName>
</protein>
<keyword evidence="2" id="KW-1003">Cell membrane</keyword>
<feature type="transmembrane region" description="Helical" evidence="6">
    <location>
        <begin position="238"/>
        <end position="260"/>
    </location>
</feature>
<dbReference type="Proteomes" id="UP000886602">
    <property type="component" value="Unassembled WGS sequence"/>
</dbReference>
<feature type="transmembrane region" description="Helical" evidence="6">
    <location>
        <begin position="383"/>
        <end position="403"/>
    </location>
</feature>
<accession>A0A9D7FGN7</accession>
<feature type="transmembrane region" description="Helical" evidence="6">
    <location>
        <begin position="142"/>
        <end position="159"/>
    </location>
</feature>
<evidence type="ECO:0000256" key="5">
    <source>
        <dbReference type="ARBA" id="ARBA00023136"/>
    </source>
</evidence>
<proteinExistence type="predicted"/>
<dbReference type="Pfam" id="PF01943">
    <property type="entry name" value="Polysacc_synt"/>
    <property type="match status" value="1"/>
</dbReference>
<dbReference type="InterPro" id="IPR050833">
    <property type="entry name" value="Poly_Biosynth_Transport"/>
</dbReference>
<dbReference type="PANTHER" id="PTHR30250">
    <property type="entry name" value="PST FAMILY PREDICTED COLANIC ACID TRANSPORTER"/>
    <property type="match status" value="1"/>
</dbReference>
<feature type="transmembrane region" description="Helical" evidence="6">
    <location>
        <begin position="280"/>
        <end position="302"/>
    </location>
</feature>